<organism evidence="3 4">
    <name type="scientific">Rubripirellula reticaptiva</name>
    <dbReference type="NCBI Taxonomy" id="2528013"/>
    <lineage>
        <taxon>Bacteria</taxon>
        <taxon>Pseudomonadati</taxon>
        <taxon>Planctomycetota</taxon>
        <taxon>Planctomycetia</taxon>
        <taxon>Pirellulales</taxon>
        <taxon>Pirellulaceae</taxon>
        <taxon>Rubripirellula</taxon>
    </lineage>
</organism>
<dbReference type="InterPro" id="IPR045584">
    <property type="entry name" value="Pilin-like"/>
</dbReference>
<dbReference type="OrthoDB" id="255848at2"/>
<dbReference type="AlphaFoldDB" id="A0A5C6EE94"/>
<comment type="caution">
    <text evidence="3">The sequence shown here is derived from an EMBL/GenBank/DDBJ whole genome shotgun (WGS) entry which is preliminary data.</text>
</comment>
<dbReference type="PANTHER" id="PTHR30093:SF2">
    <property type="entry name" value="TYPE II SECRETION SYSTEM PROTEIN H"/>
    <property type="match status" value="1"/>
</dbReference>
<accession>A0A5C6EE94</accession>
<feature type="domain" description="DUF1559" evidence="2">
    <location>
        <begin position="47"/>
        <end position="206"/>
    </location>
</feature>
<feature type="transmembrane region" description="Helical" evidence="1">
    <location>
        <begin position="21"/>
        <end position="43"/>
    </location>
</feature>
<dbReference type="Gene3D" id="3.30.700.10">
    <property type="entry name" value="Glycoprotein, Type 4 Pilin"/>
    <property type="match status" value="1"/>
</dbReference>
<dbReference type="InterPro" id="IPR012902">
    <property type="entry name" value="N_methyl_site"/>
</dbReference>
<dbReference type="SUPFAM" id="SSF54523">
    <property type="entry name" value="Pili subunits"/>
    <property type="match status" value="1"/>
</dbReference>
<dbReference type="Pfam" id="PF07963">
    <property type="entry name" value="N_methyl"/>
    <property type="match status" value="1"/>
</dbReference>
<dbReference type="Proteomes" id="UP000317977">
    <property type="component" value="Unassembled WGS sequence"/>
</dbReference>
<dbReference type="RefSeq" id="WP_146536482.1">
    <property type="nucleotide sequence ID" value="NZ_SJPX01000005.1"/>
</dbReference>
<dbReference type="InterPro" id="IPR011453">
    <property type="entry name" value="DUF1559"/>
</dbReference>
<evidence type="ECO:0000259" key="2">
    <source>
        <dbReference type="Pfam" id="PF07596"/>
    </source>
</evidence>
<gene>
    <name evidence="3" type="ORF">Poly59_49080</name>
</gene>
<dbReference type="NCBIfam" id="TIGR02532">
    <property type="entry name" value="IV_pilin_GFxxxE"/>
    <property type="match status" value="1"/>
</dbReference>
<name>A0A5C6EE94_9BACT</name>
<keyword evidence="4" id="KW-1185">Reference proteome</keyword>
<reference evidence="3 4" key="1">
    <citation type="submission" date="2019-02" db="EMBL/GenBank/DDBJ databases">
        <title>Deep-cultivation of Planctomycetes and their phenomic and genomic characterization uncovers novel biology.</title>
        <authorList>
            <person name="Wiegand S."/>
            <person name="Jogler M."/>
            <person name="Boedeker C."/>
            <person name="Pinto D."/>
            <person name="Vollmers J."/>
            <person name="Rivas-Marin E."/>
            <person name="Kohn T."/>
            <person name="Peeters S.H."/>
            <person name="Heuer A."/>
            <person name="Rast P."/>
            <person name="Oberbeckmann S."/>
            <person name="Bunk B."/>
            <person name="Jeske O."/>
            <person name="Meyerdierks A."/>
            <person name="Storesund J.E."/>
            <person name="Kallscheuer N."/>
            <person name="Luecker S."/>
            <person name="Lage O.M."/>
            <person name="Pohl T."/>
            <person name="Merkel B.J."/>
            <person name="Hornburger P."/>
            <person name="Mueller R.-W."/>
            <person name="Bruemmer F."/>
            <person name="Labrenz M."/>
            <person name="Spormann A.M."/>
            <person name="Op Den Camp H."/>
            <person name="Overmann J."/>
            <person name="Amann R."/>
            <person name="Jetten M.S.M."/>
            <person name="Mascher T."/>
            <person name="Medema M.H."/>
            <person name="Devos D.P."/>
            <person name="Kaster A.-K."/>
            <person name="Ovreas L."/>
            <person name="Rohde M."/>
            <person name="Galperin M.Y."/>
            <person name="Jogler C."/>
        </authorList>
    </citation>
    <scope>NUCLEOTIDE SEQUENCE [LARGE SCALE GENOMIC DNA]</scope>
    <source>
        <strain evidence="3 4">Poly59</strain>
    </source>
</reference>
<protein>
    <recommendedName>
        <fullName evidence="2">DUF1559 domain-containing protein</fullName>
    </recommendedName>
</protein>
<dbReference type="PANTHER" id="PTHR30093">
    <property type="entry name" value="GENERAL SECRETION PATHWAY PROTEIN G"/>
    <property type="match status" value="1"/>
</dbReference>
<dbReference type="EMBL" id="SJPX01000005">
    <property type="protein sequence ID" value="TWU48063.1"/>
    <property type="molecule type" value="Genomic_DNA"/>
</dbReference>
<evidence type="ECO:0000313" key="4">
    <source>
        <dbReference type="Proteomes" id="UP000317977"/>
    </source>
</evidence>
<feature type="domain" description="DUF1559" evidence="2">
    <location>
        <begin position="218"/>
        <end position="259"/>
    </location>
</feature>
<proteinExistence type="predicted"/>
<keyword evidence="1" id="KW-1133">Transmembrane helix</keyword>
<dbReference type="Pfam" id="PF07596">
    <property type="entry name" value="SBP_bac_10"/>
    <property type="match status" value="2"/>
</dbReference>
<keyword evidence="1" id="KW-0472">Membrane</keyword>
<keyword evidence="1" id="KW-0812">Transmembrane</keyword>
<evidence type="ECO:0000313" key="3">
    <source>
        <dbReference type="EMBL" id="TWU48063.1"/>
    </source>
</evidence>
<sequence>MLSASRFRVFRLLHQQSDRNAAFTLVELLVVISIIGILMGLTLNGVQAARESARKVHCSGNLRQQALALHNFHVTHKTLPLGNDRLNYRDHSWASAILSQIEQNAIADQWDFSVPWNHALRNAELAKKSIPLLRCPSSIVDLPGDTDYAGVAGSLLADFGSVLAHGPNNGVLIASTPRRLNPISLPEIFDGTSHTLLLAEVVDRDAAEHGLWADGANVITQDNGGINVANSGEVFSRHPGGAFVVASDGAIRFLTESISLDVLGALCSRDGREIIPEDFTD</sequence>
<evidence type="ECO:0000256" key="1">
    <source>
        <dbReference type="SAM" id="Phobius"/>
    </source>
</evidence>